<proteinExistence type="predicted"/>
<reference evidence="6 7" key="1">
    <citation type="submission" date="2016-10" db="EMBL/GenBank/DDBJ databases">
        <authorList>
            <person name="de Groot N.N."/>
        </authorList>
    </citation>
    <scope>NUCLEOTIDE SEQUENCE [LARGE SCALE GENOMIC DNA]</scope>
    <source>
        <strain evidence="6 7">MON 2.2</strain>
    </source>
</reference>
<dbReference type="GO" id="GO:0016301">
    <property type="term" value="F:kinase activity"/>
    <property type="evidence" value="ECO:0007669"/>
    <property type="project" value="UniProtKB-KW"/>
</dbReference>
<keyword evidence="4" id="KW-0067">ATP-binding</keyword>
<dbReference type="OrthoDB" id="3787729at2"/>
<evidence type="ECO:0000313" key="6">
    <source>
        <dbReference type="EMBL" id="SDE44238.1"/>
    </source>
</evidence>
<dbReference type="GO" id="GO:0005524">
    <property type="term" value="F:ATP binding"/>
    <property type="evidence" value="ECO:0007669"/>
    <property type="project" value="UniProtKB-KW"/>
</dbReference>
<dbReference type="Pfam" id="PF18085">
    <property type="entry name" value="Mak_N_cap"/>
    <property type="match status" value="1"/>
</dbReference>
<dbReference type="InterPro" id="IPR040999">
    <property type="entry name" value="Mak_N_cap"/>
</dbReference>
<keyword evidence="1" id="KW-0808">Transferase</keyword>
<dbReference type="STRING" id="675864.SAMN04489747_3419"/>
<dbReference type="EMBL" id="LT629688">
    <property type="protein sequence ID" value="SDE44238.1"/>
    <property type="molecule type" value="Genomic_DNA"/>
</dbReference>
<evidence type="ECO:0000256" key="3">
    <source>
        <dbReference type="ARBA" id="ARBA00022777"/>
    </source>
</evidence>
<organism evidence="6 7">
    <name type="scientific">Auraticoccus monumenti</name>
    <dbReference type="NCBI Taxonomy" id="675864"/>
    <lineage>
        <taxon>Bacteria</taxon>
        <taxon>Bacillati</taxon>
        <taxon>Actinomycetota</taxon>
        <taxon>Actinomycetes</taxon>
        <taxon>Propionibacteriales</taxon>
        <taxon>Propionibacteriaceae</taxon>
        <taxon>Auraticoccus</taxon>
    </lineage>
</organism>
<evidence type="ECO:0000256" key="2">
    <source>
        <dbReference type="ARBA" id="ARBA00022741"/>
    </source>
</evidence>
<evidence type="ECO:0000313" key="7">
    <source>
        <dbReference type="Proteomes" id="UP000198546"/>
    </source>
</evidence>
<sequence>MAIIHPATIAPTKQELLATELGGPVEVVGSYRFDDPAGEVGVEGFLVRRDGALRHVLLTYRAAPAEGEGARLVCTMEHSVLGRRWVHDGATDPVALGCLGRAVLGQQEQAVLEIWSDGERVGTREPTLKLSVEPGTDADTGDTTVWINPEPGPSAGTGPVLLASWAGGGPVVLAGLAPTEVG</sequence>
<dbReference type="RefSeq" id="WP_090595185.1">
    <property type="nucleotide sequence ID" value="NZ_LT629688.1"/>
</dbReference>
<keyword evidence="7" id="KW-1185">Reference proteome</keyword>
<dbReference type="AlphaFoldDB" id="A0A1G7CY50"/>
<evidence type="ECO:0000256" key="1">
    <source>
        <dbReference type="ARBA" id="ARBA00022679"/>
    </source>
</evidence>
<protein>
    <recommendedName>
        <fullName evidence="5">Maltokinase N-terminal cap domain-containing protein</fullName>
    </recommendedName>
</protein>
<evidence type="ECO:0000256" key="4">
    <source>
        <dbReference type="ARBA" id="ARBA00022840"/>
    </source>
</evidence>
<name>A0A1G7CY50_9ACTN</name>
<evidence type="ECO:0000259" key="5">
    <source>
        <dbReference type="Pfam" id="PF18085"/>
    </source>
</evidence>
<accession>A0A1G7CY50</accession>
<keyword evidence="3" id="KW-0418">Kinase</keyword>
<keyword evidence="2" id="KW-0547">Nucleotide-binding</keyword>
<feature type="domain" description="Maltokinase N-terminal cap" evidence="5">
    <location>
        <begin position="25"/>
        <end position="92"/>
    </location>
</feature>
<dbReference type="Proteomes" id="UP000198546">
    <property type="component" value="Chromosome i"/>
</dbReference>
<gene>
    <name evidence="6" type="ORF">SAMN04489747_3419</name>
</gene>